<sequence>MCKPRRVARLQDMRTSTLTPCLRRVAAGALPFVALACGTADRGPSAAGDAATPAATVAADAAPKTVVAERRRAMPSLAAPPIEAPFAAAGAAAPPPADADAESPATLPSAAAASELATTMVVRTGTASIEVDSVRIAMSRLRTIASQVGGVVANASLAAGRAQVRSATLELKVPAGRFDELVNALGPIGRVEAVNVTAADVGEEYVDVAAREANARRLEARLVALLAERTGKLTDVLAVERELARVREEIERYDGRMRWLRAHSATSTLAINVHERPPILGPSPTPHPLAEALREAWRNFVILLARTIAASGVLLPLGALAYAAWRVATRGRGSAAGGQEA</sequence>
<evidence type="ECO:0000313" key="6">
    <source>
        <dbReference type="Proteomes" id="UP000019151"/>
    </source>
</evidence>
<keyword evidence="2" id="KW-0472">Membrane</keyword>
<dbReference type="KEGG" id="gba:J421_5612"/>
<protein>
    <recommendedName>
        <fullName evidence="4">DUF4349 domain-containing protein</fullName>
    </recommendedName>
</protein>
<evidence type="ECO:0000259" key="4">
    <source>
        <dbReference type="Pfam" id="PF14257"/>
    </source>
</evidence>
<dbReference type="InParanoid" id="W0RRQ6"/>
<keyword evidence="1" id="KW-0175">Coiled coil</keyword>
<evidence type="ECO:0000256" key="3">
    <source>
        <dbReference type="SAM" id="SignalP"/>
    </source>
</evidence>
<geneLocation type="plasmid" evidence="5 6">
    <name>2</name>
</geneLocation>
<dbReference type="eggNOG" id="COG3206">
    <property type="taxonomic scope" value="Bacteria"/>
</dbReference>
<evidence type="ECO:0000256" key="2">
    <source>
        <dbReference type="SAM" id="Phobius"/>
    </source>
</evidence>
<gene>
    <name evidence="5" type="ORF">J421_5612</name>
</gene>
<dbReference type="PATRIC" id="fig|861299.3.peg.5648"/>
<proteinExistence type="predicted"/>
<feature type="transmembrane region" description="Helical" evidence="2">
    <location>
        <begin position="300"/>
        <end position="325"/>
    </location>
</feature>
<feature type="domain" description="DUF4349" evidence="4">
    <location>
        <begin position="120"/>
        <end position="325"/>
    </location>
</feature>
<dbReference type="Proteomes" id="UP000019151">
    <property type="component" value="Plasmid 2"/>
</dbReference>
<feature type="chain" id="PRO_5004794505" description="DUF4349 domain-containing protein" evidence="3">
    <location>
        <begin position="37"/>
        <end position="341"/>
    </location>
</feature>
<keyword evidence="3" id="KW-0732">Signal</keyword>
<accession>W0RRQ6</accession>
<keyword evidence="6" id="KW-1185">Reference proteome</keyword>
<dbReference type="HOGENOM" id="CLU_813192_0_0_0"/>
<dbReference type="EMBL" id="CP007130">
    <property type="protein sequence ID" value="AHG93147.1"/>
    <property type="molecule type" value="Genomic_DNA"/>
</dbReference>
<evidence type="ECO:0000313" key="5">
    <source>
        <dbReference type="EMBL" id="AHG93147.1"/>
    </source>
</evidence>
<evidence type="ECO:0000256" key="1">
    <source>
        <dbReference type="SAM" id="Coils"/>
    </source>
</evidence>
<feature type="signal peptide" evidence="3">
    <location>
        <begin position="1"/>
        <end position="36"/>
    </location>
</feature>
<dbReference type="InterPro" id="IPR025645">
    <property type="entry name" value="DUF4349"/>
</dbReference>
<keyword evidence="2" id="KW-1133">Transmembrane helix</keyword>
<organism evidence="5 6">
    <name type="scientific">Gemmatirosa kalamazoonensis</name>
    <dbReference type="NCBI Taxonomy" id="861299"/>
    <lineage>
        <taxon>Bacteria</taxon>
        <taxon>Pseudomonadati</taxon>
        <taxon>Gemmatimonadota</taxon>
        <taxon>Gemmatimonadia</taxon>
        <taxon>Gemmatimonadales</taxon>
        <taxon>Gemmatimonadaceae</taxon>
        <taxon>Gemmatirosa</taxon>
    </lineage>
</organism>
<keyword evidence="2" id="KW-0812">Transmembrane</keyword>
<keyword evidence="5" id="KW-0614">Plasmid</keyword>
<dbReference type="Pfam" id="PF14257">
    <property type="entry name" value="DUF4349"/>
    <property type="match status" value="1"/>
</dbReference>
<dbReference type="AlphaFoldDB" id="W0RRQ6"/>
<reference evidence="5 6" key="1">
    <citation type="journal article" date="2014" name="Genome Announc.">
        <title>Genome Sequence and Methylome of Soil Bacterium Gemmatirosa kalamazoonensis KBS708T, a Member of the Rarely Cultivated Gemmatimonadetes Phylum.</title>
        <authorList>
            <person name="Debruyn J.M."/>
            <person name="Radosevich M."/>
            <person name="Wommack K.E."/>
            <person name="Polson S.W."/>
            <person name="Hauser L.J."/>
            <person name="Fawaz M.N."/>
            <person name="Korlach J."/>
            <person name="Tsai Y.C."/>
        </authorList>
    </citation>
    <scope>NUCLEOTIDE SEQUENCE [LARGE SCALE GENOMIC DNA]</scope>
    <source>
        <strain evidence="5 6">KBS708</strain>
        <plasmid evidence="6">Plasmid 2</plasmid>
    </source>
</reference>
<feature type="coiled-coil region" evidence="1">
    <location>
        <begin position="208"/>
        <end position="256"/>
    </location>
</feature>
<name>W0RRQ6_9BACT</name>